<dbReference type="EMBL" id="JABFTP020000083">
    <property type="protein sequence ID" value="KAL3275226.1"/>
    <property type="molecule type" value="Genomic_DNA"/>
</dbReference>
<evidence type="ECO:0000313" key="4">
    <source>
        <dbReference type="EMBL" id="KAL3275226.1"/>
    </source>
</evidence>
<keyword evidence="2" id="KW-0472">Membrane</keyword>
<sequence length="104" mass="12684">VFLWHQIYSVPIVFDIFYLKLTVTLCYVSIKYFYFFLAFIIRRKNAGVFMCECGRSYKYIRNLRQHQRFDCGKAPRFACPLCPRKCRTRFTLKMHIEKHNKLNL</sequence>
<organism evidence="4 5">
    <name type="scientific">Cryptolaemus montrouzieri</name>
    <dbReference type="NCBI Taxonomy" id="559131"/>
    <lineage>
        <taxon>Eukaryota</taxon>
        <taxon>Metazoa</taxon>
        <taxon>Ecdysozoa</taxon>
        <taxon>Arthropoda</taxon>
        <taxon>Hexapoda</taxon>
        <taxon>Insecta</taxon>
        <taxon>Pterygota</taxon>
        <taxon>Neoptera</taxon>
        <taxon>Endopterygota</taxon>
        <taxon>Coleoptera</taxon>
        <taxon>Polyphaga</taxon>
        <taxon>Cucujiformia</taxon>
        <taxon>Coccinelloidea</taxon>
        <taxon>Coccinellidae</taxon>
        <taxon>Scymninae</taxon>
        <taxon>Scymnini</taxon>
        <taxon>Cryptolaemus</taxon>
    </lineage>
</organism>
<gene>
    <name evidence="4" type="ORF">HHI36_019995</name>
</gene>
<keyword evidence="2" id="KW-0812">Transmembrane</keyword>
<feature type="non-terminal residue" evidence="4">
    <location>
        <position position="1"/>
    </location>
</feature>
<dbReference type="PROSITE" id="PS00028">
    <property type="entry name" value="ZINC_FINGER_C2H2_1"/>
    <property type="match status" value="1"/>
</dbReference>
<feature type="transmembrane region" description="Helical" evidence="2">
    <location>
        <begin position="16"/>
        <end position="40"/>
    </location>
</feature>
<proteinExistence type="predicted"/>
<keyword evidence="5" id="KW-1185">Reference proteome</keyword>
<keyword evidence="1" id="KW-0479">Metal-binding</keyword>
<reference evidence="4 5" key="1">
    <citation type="journal article" date="2021" name="BMC Biol.">
        <title>Horizontally acquired antibacterial genes associated with adaptive radiation of ladybird beetles.</title>
        <authorList>
            <person name="Li H.S."/>
            <person name="Tang X.F."/>
            <person name="Huang Y.H."/>
            <person name="Xu Z.Y."/>
            <person name="Chen M.L."/>
            <person name="Du X.Y."/>
            <person name="Qiu B.Y."/>
            <person name="Chen P.T."/>
            <person name="Zhang W."/>
            <person name="Slipinski A."/>
            <person name="Escalona H.E."/>
            <person name="Waterhouse R.M."/>
            <person name="Zwick A."/>
            <person name="Pang H."/>
        </authorList>
    </citation>
    <scope>NUCLEOTIDE SEQUENCE [LARGE SCALE GENOMIC DNA]</scope>
    <source>
        <strain evidence="4">SYSU2018</strain>
    </source>
</reference>
<dbReference type="GO" id="GO:0008270">
    <property type="term" value="F:zinc ion binding"/>
    <property type="evidence" value="ECO:0007669"/>
    <property type="project" value="UniProtKB-KW"/>
</dbReference>
<protein>
    <recommendedName>
        <fullName evidence="3">C2H2-type domain-containing protein</fullName>
    </recommendedName>
</protein>
<comment type="caution">
    <text evidence="4">The sequence shown here is derived from an EMBL/GenBank/DDBJ whole genome shotgun (WGS) entry which is preliminary data.</text>
</comment>
<dbReference type="Gene3D" id="3.30.160.60">
    <property type="entry name" value="Classic Zinc Finger"/>
    <property type="match status" value="1"/>
</dbReference>
<dbReference type="Proteomes" id="UP001516400">
    <property type="component" value="Unassembled WGS sequence"/>
</dbReference>
<keyword evidence="1" id="KW-0863">Zinc-finger</keyword>
<dbReference type="PROSITE" id="PS50157">
    <property type="entry name" value="ZINC_FINGER_C2H2_2"/>
    <property type="match status" value="1"/>
</dbReference>
<dbReference type="InterPro" id="IPR036236">
    <property type="entry name" value="Znf_C2H2_sf"/>
</dbReference>
<dbReference type="AlphaFoldDB" id="A0ABD2N8Y1"/>
<dbReference type="InterPro" id="IPR013087">
    <property type="entry name" value="Znf_C2H2_type"/>
</dbReference>
<keyword evidence="1" id="KW-0862">Zinc</keyword>
<evidence type="ECO:0000256" key="1">
    <source>
        <dbReference type="PROSITE-ProRule" id="PRU00042"/>
    </source>
</evidence>
<name>A0ABD2N8Y1_9CUCU</name>
<evidence type="ECO:0000256" key="2">
    <source>
        <dbReference type="SAM" id="Phobius"/>
    </source>
</evidence>
<evidence type="ECO:0000259" key="3">
    <source>
        <dbReference type="PROSITE" id="PS50157"/>
    </source>
</evidence>
<dbReference type="Pfam" id="PF00096">
    <property type="entry name" value="zf-C2H2"/>
    <property type="match status" value="1"/>
</dbReference>
<accession>A0ABD2N8Y1</accession>
<evidence type="ECO:0000313" key="5">
    <source>
        <dbReference type="Proteomes" id="UP001516400"/>
    </source>
</evidence>
<dbReference type="SUPFAM" id="SSF57667">
    <property type="entry name" value="beta-beta-alpha zinc fingers"/>
    <property type="match status" value="1"/>
</dbReference>
<feature type="domain" description="C2H2-type" evidence="3">
    <location>
        <begin position="49"/>
        <end position="75"/>
    </location>
</feature>
<keyword evidence="2" id="KW-1133">Transmembrane helix</keyword>